<dbReference type="InterPro" id="IPR036866">
    <property type="entry name" value="RibonucZ/Hydroxyglut_hydro"/>
</dbReference>
<dbReference type="RefSeq" id="WP_083562544.1">
    <property type="nucleotide sequence ID" value="NZ_AQQV01000003.1"/>
</dbReference>
<name>A0A1Y1SCC9_9GAMM</name>
<keyword evidence="3" id="KW-1185">Reference proteome</keyword>
<dbReference type="InterPro" id="IPR050114">
    <property type="entry name" value="UPF0173_UPF0282_UlaG_hydrolase"/>
</dbReference>
<dbReference type="InterPro" id="IPR001279">
    <property type="entry name" value="Metallo-B-lactamas"/>
</dbReference>
<dbReference type="Gene3D" id="3.60.15.10">
    <property type="entry name" value="Ribonuclease Z/Hydroxyacylglutathione hydrolase-like"/>
    <property type="match status" value="1"/>
</dbReference>
<dbReference type="Proteomes" id="UP000192342">
    <property type="component" value="Unassembled WGS sequence"/>
</dbReference>
<accession>A0A1Y1SCC9</accession>
<proteinExistence type="predicted"/>
<dbReference type="STRING" id="1317117.ATO7_13423"/>
<organism evidence="2 3">
    <name type="scientific">Oceanococcus atlanticus</name>
    <dbReference type="NCBI Taxonomy" id="1317117"/>
    <lineage>
        <taxon>Bacteria</taxon>
        <taxon>Pseudomonadati</taxon>
        <taxon>Pseudomonadota</taxon>
        <taxon>Gammaproteobacteria</taxon>
        <taxon>Chromatiales</taxon>
        <taxon>Oceanococcaceae</taxon>
        <taxon>Oceanococcus</taxon>
    </lineage>
</organism>
<dbReference type="SMART" id="SM00849">
    <property type="entry name" value="Lactamase_B"/>
    <property type="match status" value="1"/>
</dbReference>
<dbReference type="Pfam" id="PF00753">
    <property type="entry name" value="Lactamase_B"/>
    <property type="match status" value="1"/>
</dbReference>
<protein>
    <submittedName>
        <fullName evidence="2">Beta-lactamase domain-containing protein</fullName>
    </submittedName>
</protein>
<comment type="caution">
    <text evidence="2">The sequence shown here is derived from an EMBL/GenBank/DDBJ whole genome shotgun (WGS) entry which is preliminary data.</text>
</comment>
<dbReference type="PANTHER" id="PTHR43546:SF3">
    <property type="entry name" value="UPF0173 METAL-DEPENDENT HYDROLASE MJ1163"/>
    <property type="match status" value="1"/>
</dbReference>
<dbReference type="SUPFAM" id="SSF56281">
    <property type="entry name" value="Metallo-hydrolase/oxidoreductase"/>
    <property type="match status" value="1"/>
</dbReference>
<evidence type="ECO:0000259" key="1">
    <source>
        <dbReference type="SMART" id="SM00849"/>
    </source>
</evidence>
<dbReference type="EMBL" id="AQQV01000003">
    <property type="protein sequence ID" value="ORE86300.1"/>
    <property type="molecule type" value="Genomic_DNA"/>
</dbReference>
<dbReference type="OrthoDB" id="9789133at2"/>
<feature type="domain" description="Metallo-beta-lactamase" evidence="1">
    <location>
        <begin position="54"/>
        <end position="270"/>
    </location>
</feature>
<sequence>MRLVIKLLVLAAILVSATWLVLPHLWQPGLERYQQAQLKAATPDAPGVTLTWLGVSSLLVRDGQHALLIDPFFSRPPGLWGLLSNQNIAPDHAAIERGLKQLGVEQLDAVLVSHSHFDHAMDAGVVARISGADLIGSSSTLNIGRGAGLPGERLKQASPEQPMRYGPFTLHWIRSQHAGATGGRPTGDITAPLTPPAGYMDYRQGGTWSILIEHADGTLLHHGSAGFEPGALEPYQADIAILGVALVDDYSRYFDQVIDATGAKTIIPVHWDDFTRPLNKPLRPFPLIVRLDRFFNAVDYRADLEAVTLPLGQATQAPWPASPALN</sequence>
<evidence type="ECO:0000313" key="2">
    <source>
        <dbReference type="EMBL" id="ORE86300.1"/>
    </source>
</evidence>
<evidence type="ECO:0000313" key="3">
    <source>
        <dbReference type="Proteomes" id="UP000192342"/>
    </source>
</evidence>
<dbReference type="PANTHER" id="PTHR43546">
    <property type="entry name" value="UPF0173 METAL-DEPENDENT HYDROLASE MJ1163-RELATED"/>
    <property type="match status" value="1"/>
</dbReference>
<gene>
    <name evidence="2" type="ORF">ATO7_13423</name>
</gene>
<reference evidence="2 3" key="1">
    <citation type="submission" date="2013-04" db="EMBL/GenBank/DDBJ databases">
        <title>Oceanococcus atlanticus 22II-S10r2 Genome Sequencing.</title>
        <authorList>
            <person name="Lai Q."/>
            <person name="Li G."/>
            <person name="Shao Z."/>
        </authorList>
    </citation>
    <scope>NUCLEOTIDE SEQUENCE [LARGE SCALE GENOMIC DNA]</scope>
    <source>
        <strain evidence="2 3">22II-S10r2</strain>
    </source>
</reference>
<dbReference type="AlphaFoldDB" id="A0A1Y1SCC9"/>